<dbReference type="Proteomes" id="UP001314205">
    <property type="component" value="Unassembled WGS sequence"/>
</dbReference>
<proteinExistence type="predicted"/>
<evidence type="ECO:0008006" key="3">
    <source>
        <dbReference type="Google" id="ProtNLM"/>
    </source>
</evidence>
<sequence>MAAIHDQVYRQVCSALEAASSLQCIHIDHTRSISPSSLHGAASIETMASLVTDDDALAILGLLLAIKKTKRKDRSVCTTYIAHIQILRQIVQQTKEYNLSLCLAYVDYKKSFDSVEIQAVLQSLQHCQVDCSYINVVEC</sequence>
<reference evidence="1 2" key="1">
    <citation type="submission" date="2023-11" db="EMBL/GenBank/DDBJ databases">
        <authorList>
            <person name="Hedman E."/>
            <person name="Englund M."/>
            <person name="Stromberg M."/>
            <person name="Nyberg Akerstrom W."/>
            <person name="Nylinder S."/>
            <person name="Jareborg N."/>
            <person name="Kallberg Y."/>
            <person name="Kronander E."/>
        </authorList>
    </citation>
    <scope>NUCLEOTIDE SEQUENCE [LARGE SCALE GENOMIC DNA]</scope>
</reference>
<organism evidence="1 2">
    <name type="scientific">Parnassius mnemosyne</name>
    <name type="common">clouded apollo</name>
    <dbReference type="NCBI Taxonomy" id="213953"/>
    <lineage>
        <taxon>Eukaryota</taxon>
        <taxon>Metazoa</taxon>
        <taxon>Ecdysozoa</taxon>
        <taxon>Arthropoda</taxon>
        <taxon>Hexapoda</taxon>
        <taxon>Insecta</taxon>
        <taxon>Pterygota</taxon>
        <taxon>Neoptera</taxon>
        <taxon>Endopterygota</taxon>
        <taxon>Lepidoptera</taxon>
        <taxon>Glossata</taxon>
        <taxon>Ditrysia</taxon>
        <taxon>Papilionoidea</taxon>
        <taxon>Papilionidae</taxon>
        <taxon>Parnassiinae</taxon>
        <taxon>Parnassini</taxon>
        <taxon>Parnassius</taxon>
        <taxon>Driopa</taxon>
    </lineage>
</organism>
<comment type="caution">
    <text evidence="1">The sequence shown here is derived from an EMBL/GenBank/DDBJ whole genome shotgun (WGS) entry which is preliminary data.</text>
</comment>
<dbReference type="AlphaFoldDB" id="A0AAV1KD30"/>
<dbReference type="EMBL" id="CAVLGL010000024">
    <property type="protein sequence ID" value="CAK1581001.1"/>
    <property type="molecule type" value="Genomic_DNA"/>
</dbReference>
<evidence type="ECO:0000313" key="1">
    <source>
        <dbReference type="EMBL" id="CAK1581001.1"/>
    </source>
</evidence>
<name>A0AAV1KD30_9NEOP</name>
<protein>
    <recommendedName>
        <fullName evidence="3">Reverse transcriptase domain-containing protein</fullName>
    </recommendedName>
</protein>
<accession>A0AAV1KD30</accession>
<keyword evidence="2" id="KW-1185">Reference proteome</keyword>
<evidence type="ECO:0000313" key="2">
    <source>
        <dbReference type="Proteomes" id="UP001314205"/>
    </source>
</evidence>
<gene>
    <name evidence="1" type="ORF">PARMNEM_LOCUS2724</name>
</gene>